<keyword evidence="3" id="KW-0378">Hydrolase</keyword>
<dbReference type="PANTHER" id="PTHR46112:SF3">
    <property type="entry name" value="AMINOPEPTIDASE YPDF"/>
    <property type="match status" value="1"/>
</dbReference>
<gene>
    <name evidence="7" type="primary">pepQ1</name>
    <name evidence="7" type="ORF">GCM10011499_11990</name>
</gene>
<dbReference type="PRINTS" id="PR00599">
    <property type="entry name" value="MAPEPTIDASE"/>
</dbReference>
<dbReference type="EMBL" id="BMKB01000002">
    <property type="protein sequence ID" value="GGA43981.1"/>
    <property type="molecule type" value="Genomic_DNA"/>
</dbReference>
<evidence type="ECO:0000256" key="3">
    <source>
        <dbReference type="ARBA" id="ARBA00022801"/>
    </source>
</evidence>
<accession>A0A916VVT0</accession>
<evidence type="ECO:0000256" key="4">
    <source>
        <dbReference type="ARBA" id="ARBA00023049"/>
    </source>
</evidence>
<dbReference type="InterPro" id="IPR050659">
    <property type="entry name" value="Peptidase_M24B"/>
</dbReference>
<name>A0A916VVT0_9HYPH</name>
<dbReference type="Pfam" id="PF00557">
    <property type="entry name" value="Peptidase_M24"/>
    <property type="match status" value="1"/>
</dbReference>
<dbReference type="AlphaFoldDB" id="A0A916VVT0"/>
<dbReference type="InterPro" id="IPR029149">
    <property type="entry name" value="Creatin/AminoP/Spt16_N"/>
</dbReference>
<evidence type="ECO:0000313" key="8">
    <source>
        <dbReference type="Proteomes" id="UP000596977"/>
    </source>
</evidence>
<dbReference type="Gene3D" id="3.90.230.10">
    <property type="entry name" value="Creatinase/methionine aminopeptidase superfamily"/>
    <property type="match status" value="1"/>
</dbReference>
<protein>
    <submittedName>
        <fullName evidence="7">Peptidase M24</fullName>
    </submittedName>
</protein>
<dbReference type="InterPro" id="IPR000994">
    <property type="entry name" value="Pept_M24"/>
</dbReference>
<dbReference type="PANTHER" id="PTHR46112">
    <property type="entry name" value="AMINOPEPTIDASE"/>
    <property type="match status" value="1"/>
</dbReference>
<dbReference type="InterPro" id="IPR036005">
    <property type="entry name" value="Creatinase/aminopeptidase-like"/>
</dbReference>
<dbReference type="InterPro" id="IPR000587">
    <property type="entry name" value="Creatinase_N"/>
</dbReference>
<evidence type="ECO:0000256" key="1">
    <source>
        <dbReference type="ARBA" id="ARBA00022670"/>
    </source>
</evidence>
<dbReference type="Gene3D" id="3.40.350.10">
    <property type="entry name" value="Creatinase/prolidase N-terminal domain"/>
    <property type="match status" value="1"/>
</dbReference>
<keyword evidence="2" id="KW-0479">Metal-binding</keyword>
<reference evidence="7 8" key="1">
    <citation type="journal article" date="2014" name="Int. J. Syst. Evol. Microbiol.">
        <title>Complete genome sequence of Corynebacterium casei LMG S-19264T (=DSM 44701T), isolated from a smear-ripened cheese.</title>
        <authorList>
            <consortium name="US DOE Joint Genome Institute (JGI-PGF)"/>
            <person name="Walter F."/>
            <person name="Albersmeier A."/>
            <person name="Kalinowski J."/>
            <person name="Ruckert C."/>
        </authorList>
    </citation>
    <scope>NUCLEOTIDE SEQUENCE [LARGE SCALE GENOMIC DNA]</scope>
    <source>
        <strain evidence="7 8">CGMCC 1.15896</strain>
    </source>
</reference>
<dbReference type="GO" id="GO:0008235">
    <property type="term" value="F:metalloexopeptidase activity"/>
    <property type="evidence" value="ECO:0007669"/>
    <property type="project" value="UniProtKB-ARBA"/>
</dbReference>
<dbReference type="InterPro" id="IPR001714">
    <property type="entry name" value="Pept_M24_MAP"/>
</dbReference>
<dbReference type="PROSITE" id="PS00491">
    <property type="entry name" value="PROLINE_PEPTIDASE"/>
    <property type="match status" value="1"/>
</dbReference>
<evidence type="ECO:0000259" key="5">
    <source>
        <dbReference type="Pfam" id="PF00557"/>
    </source>
</evidence>
<dbReference type="Proteomes" id="UP000596977">
    <property type="component" value="Unassembled WGS sequence"/>
</dbReference>
<dbReference type="Pfam" id="PF01321">
    <property type="entry name" value="Creatinase_N"/>
    <property type="match status" value="1"/>
</dbReference>
<dbReference type="SUPFAM" id="SSF55920">
    <property type="entry name" value="Creatinase/aminopeptidase"/>
    <property type="match status" value="1"/>
</dbReference>
<keyword evidence="4" id="KW-0482">Metalloprotease</keyword>
<dbReference type="SUPFAM" id="SSF53092">
    <property type="entry name" value="Creatinase/prolidase N-terminal domain"/>
    <property type="match status" value="1"/>
</dbReference>
<keyword evidence="1" id="KW-0645">Protease</keyword>
<dbReference type="GO" id="GO:0046872">
    <property type="term" value="F:metal ion binding"/>
    <property type="evidence" value="ECO:0007669"/>
    <property type="project" value="UniProtKB-KW"/>
</dbReference>
<dbReference type="InterPro" id="IPR001131">
    <property type="entry name" value="Peptidase_M24B_aminopep-P_CS"/>
</dbReference>
<dbReference type="GO" id="GO:0004177">
    <property type="term" value="F:aminopeptidase activity"/>
    <property type="evidence" value="ECO:0007669"/>
    <property type="project" value="UniProtKB-ARBA"/>
</dbReference>
<keyword evidence="8" id="KW-1185">Reference proteome</keyword>
<sequence length="379" mass="41137">MAASFFVFVISGSPMPTSYETRLTNLRQRMRDTGTDLVAIGPSSHMLWLANLSPHGDERPVLLLVSQKFAGFLMPALNVDSSRQHTDLPMFPWADADGPDAALDQLLSACEIDRSDVSVVIDETMRADFALLLLDALPGARRTFTDETVSYLRARKDGDEYDALKASALLNDRAMQAGFDALRPGITEREIAEAIRAFYKANGAVPMFTSVCFSGNGAFPHHHTGETQLKSGDAVLIDIGARYMGYPSDMTRVGHVGAAPEKFTEIHAIVDAAVNAALDAAKPGVPARDVDKAARDVIAQAGYGDRFLHRTGHGLGLDIHEPPYITGTSEVVLQEGMVFSIEPGIYLPDHFGIRLEEIVILRADGAEVLSELPRSAFVR</sequence>
<dbReference type="GO" id="GO:0006508">
    <property type="term" value="P:proteolysis"/>
    <property type="evidence" value="ECO:0007669"/>
    <property type="project" value="UniProtKB-KW"/>
</dbReference>
<proteinExistence type="predicted"/>
<comment type="caution">
    <text evidence="7">The sequence shown here is derived from an EMBL/GenBank/DDBJ whole genome shotgun (WGS) entry which is preliminary data.</text>
</comment>
<feature type="domain" description="Peptidase M24" evidence="5">
    <location>
        <begin position="163"/>
        <end position="361"/>
    </location>
</feature>
<evidence type="ECO:0000256" key="2">
    <source>
        <dbReference type="ARBA" id="ARBA00022723"/>
    </source>
</evidence>
<organism evidence="7 8">
    <name type="scientific">Pelagibacterium lentulum</name>
    <dbReference type="NCBI Taxonomy" id="2029865"/>
    <lineage>
        <taxon>Bacteria</taxon>
        <taxon>Pseudomonadati</taxon>
        <taxon>Pseudomonadota</taxon>
        <taxon>Alphaproteobacteria</taxon>
        <taxon>Hyphomicrobiales</taxon>
        <taxon>Devosiaceae</taxon>
        <taxon>Pelagibacterium</taxon>
    </lineage>
</organism>
<evidence type="ECO:0000313" key="7">
    <source>
        <dbReference type="EMBL" id="GGA43981.1"/>
    </source>
</evidence>
<feature type="domain" description="Creatinase N-terminal" evidence="6">
    <location>
        <begin position="22"/>
        <end position="141"/>
    </location>
</feature>
<evidence type="ECO:0000259" key="6">
    <source>
        <dbReference type="Pfam" id="PF01321"/>
    </source>
</evidence>